<accession>F9WSU8</accession>
<evidence type="ECO:0000313" key="3">
    <source>
        <dbReference type="EMBL" id="CCD20637.1"/>
    </source>
</evidence>
<keyword evidence="2" id="KW-0732">Signal</keyword>
<dbReference type="AlphaFoldDB" id="F9WSU8"/>
<feature type="compositionally biased region" description="Basic residues" evidence="1">
    <location>
        <begin position="127"/>
        <end position="136"/>
    </location>
</feature>
<gene>
    <name evidence="3" type="ORF">TvY486_0034950</name>
</gene>
<feature type="compositionally biased region" description="Polar residues" evidence="1">
    <location>
        <begin position="111"/>
        <end position="120"/>
    </location>
</feature>
<dbReference type="EMBL" id="CAEX01006027">
    <property type="protein sequence ID" value="CCD20637.1"/>
    <property type="molecule type" value="Genomic_DNA"/>
</dbReference>
<feature type="region of interest" description="Disordered" evidence="1">
    <location>
        <begin position="25"/>
        <end position="325"/>
    </location>
</feature>
<evidence type="ECO:0000256" key="1">
    <source>
        <dbReference type="SAM" id="MobiDB-lite"/>
    </source>
</evidence>
<feature type="compositionally biased region" description="Polar residues" evidence="1">
    <location>
        <begin position="298"/>
        <end position="308"/>
    </location>
</feature>
<feature type="signal peptide" evidence="2">
    <location>
        <begin position="1"/>
        <end position="21"/>
    </location>
</feature>
<feature type="chain" id="PRO_5003389564" evidence="2">
    <location>
        <begin position="22"/>
        <end position="345"/>
    </location>
</feature>
<feature type="compositionally biased region" description="Low complexity" evidence="1">
    <location>
        <begin position="203"/>
        <end position="212"/>
    </location>
</feature>
<reference evidence="3 4" key="1">
    <citation type="journal article" date="2012" name="Proc. Natl. Acad. Sci. U.S.A.">
        <title>Antigenic diversity is generated by distinct evolutionary mechanisms in African trypanosome species.</title>
        <authorList>
            <person name="Jackson A.P."/>
            <person name="Berry A."/>
            <person name="Aslett M."/>
            <person name="Allison H.C."/>
            <person name="Burton P."/>
            <person name="Vavrova-Anderson J."/>
            <person name="Brown R."/>
            <person name="Browne H."/>
            <person name="Corton N."/>
            <person name="Hauser H."/>
            <person name="Gamble J."/>
            <person name="Gilderthorp R."/>
            <person name="Marcello L."/>
            <person name="McQuillan J."/>
            <person name="Otto T.D."/>
            <person name="Quail M.A."/>
            <person name="Sanders M.J."/>
            <person name="van Tonder A."/>
            <person name="Ginger M.L."/>
            <person name="Field M.C."/>
            <person name="Barry J.D."/>
            <person name="Hertz-Fowler C."/>
            <person name="Berriman M."/>
        </authorList>
    </citation>
    <scope>NUCLEOTIDE SEQUENCE</scope>
    <source>
        <strain evidence="3 4">Y486</strain>
    </source>
</reference>
<organism evidence="3 4">
    <name type="scientific">Trypanosoma vivax (strain Y486)</name>
    <dbReference type="NCBI Taxonomy" id="1055687"/>
    <lineage>
        <taxon>Eukaryota</taxon>
        <taxon>Discoba</taxon>
        <taxon>Euglenozoa</taxon>
        <taxon>Kinetoplastea</taxon>
        <taxon>Metakinetoplastina</taxon>
        <taxon>Trypanosomatida</taxon>
        <taxon>Trypanosomatidae</taxon>
        <taxon>Trypanosoma</taxon>
        <taxon>Duttonella</taxon>
    </lineage>
</organism>
<dbReference type="Proteomes" id="UP000009027">
    <property type="component" value="Unassembled WGS sequence"/>
</dbReference>
<proteinExistence type="predicted"/>
<keyword evidence="4" id="KW-1185">Reference proteome</keyword>
<feature type="compositionally biased region" description="Low complexity" evidence="1">
    <location>
        <begin position="228"/>
        <end position="254"/>
    </location>
</feature>
<name>F9WSU8_TRYVY</name>
<feature type="compositionally biased region" description="Basic and acidic residues" evidence="1">
    <location>
        <begin position="262"/>
        <end position="297"/>
    </location>
</feature>
<sequence length="345" mass="36361">MSFHFRLALLGVILLNGMVLGDDSTSSGALVGADGERNAPSRGGDPGCKSEGRARNGNKLVVLDSARTTPSETVRKSDSVVKRMSEQSSHSSRNEARNDHVGVGNELPEQPATSHKAQTSVDDKHGMKSPHARRPAASRNGEGGLTSKNTKESPGVVDRKKEFENMVSGVIAEEVTDSYYGNGADYSEIPKSGYPYDDNGRYGSSEGSSESGAGVYPDDSPSVQKNVSISESASSGTTSTASSSDSGQSSANGSEDNTEESEAPKDMQEKEKEKVKQKEEDGKEREEKQLGEQRSGKNSDGQETNNSSEDAEHEKVPSSGNSAFLSGSYSSVLLVAVACLCACAC</sequence>
<evidence type="ECO:0000313" key="4">
    <source>
        <dbReference type="Proteomes" id="UP000009027"/>
    </source>
</evidence>
<dbReference type="VEuPathDB" id="TriTrypDB:TvY486_0034950"/>
<protein>
    <submittedName>
        <fullName evidence="3">Uncharacterized protein</fullName>
    </submittedName>
</protein>
<evidence type="ECO:0000256" key="2">
    <source>
        <dbReference type="SAM" id="SignalP"/>
    </source>
</evidence>
<feature type="compositionally biased region" description="Basic and acidic residues" evidence="1">
    <location>
        <begin position="73"/>
        <end position="85"/>
    </location>
</feature>